<proteinExistence type="predicted"/>
<dbReference type="Proteomes" id="UP000585474">
    <property type="component" value="Unassembled WGS sequence"/>
</dbReference>
<sequence>MDDWEMELFALMERLCGVQRISIGEDLMRWSLSSSRAFQVKSYYQDGDRCHTCLSIVQWPANFELQFSLGLAWFGLLSMCGDGASSSLLARSPGGTVEKENFANVSALLDVAYLAGKELSTI</sequence>
<comment type="caution">
    <text evidence="1">The sequence shown here is derived from an EMBL/GenBank/DDBJ whole genome shotgun (WGS) entry which is preliminary data.</text>
</comment>
<gene>
    <name evidence="1" type="ORF">Acr_28g0009990</name>
</gene>
<accession>A0A7J0HC24</accession>
<name>A0A7J0HC24_9ERIC</name>
<evidence type="ECO:0000313" key="2">
    <source>
        <dbReference type="Proteomes" id="UP000585474"/>
    </source>
</evidence>
<dbReference type="EMBL" id="BJWL01000028">
    <property type="protein sequence ID" value="GFZ20294.1"/>
    <property type="molecule type" value="Genomic_DNA"/>
</dbReference>
<protein>
    <submittedName>
        <fullName evidence="1">Uncharacterized protein</fullName>
    </submittedName>
</protein>
<dbReference type="AlphaFoldDB" id="A0A7J0HC24"/>
<evidence type="ECO:0000313" key="1">
    <source>
        <dbReference type="EMBL" id="GFZ20294.1"/>
    </source>
</evidence>
<keyword evidence="2" id="KW-1185">Reference proteome</keyword>
<reference evidence="1 2" key="1">
    <citation type="submission" date="2019-07" db="EMBL/GenBank/DDBJ databases">
        <title>De Novo Assembly of kiwifruit Actinidia rufa.</title>
        <authorList>
            <person name="Sugita-Konishi S."/>
            <person name="Sato K."/>
            <person name="Mori E."/>
            <person name="Abe Y."/>
            <person name="Kisaki G."/>
            <person name="Hamano K."/>
            <person name="Suezawa K."/>
            <person name="Otani M."/>
            <person name="Fukuda T."/>
            <person name="Manabe T."/>
            <person name="Gomi K."/>
            <person name="Tabuchi M."/>
            <person name="Akimitsu K."/>
            <person name="Kataoka I."/>
        </authorList>
    </citation>
    <scope>NUCLEOTIDE SEQUENCE [LARGE SCALE GENOMIC DNA]</scope>
    <source>
        <strain evidence="2">cv. Fuchu</strain>
    </source>
</reference>
<organism evidence="1 2">
    <name type="scientific">Actinidia rufa</name>
    <dbReference type="NCBI Taxonomy" id="165716"/>
    <lineage>
        <taxon>Eukaryota</taxon>
        <taxon>Viridiplantae</taxon>
        <taxon>Streptophyta</taxon>
        <taxon>Embryophyta</taxon>
        <taxon>Tracheophyta</taxon>
        <taxon>Spermatophyta</taxon>
        <taxon>Magnoliopsida</taxon>
        <taxon>eudicotyledons</taxon>
        <taxon>Gunneridae</taxon>
        <taxon>Pentapetalae</taxon>
        <taxon>asterids</taxon>
        <taxon>Ericales</taxon>
        <taxon>Actinidiaceae</taxon>
        <taxon>Actinidia</taxon>
    </lineage>
</organism>